<dbReference type="InterPro" id="IPR000182">
    <property type="entry name" value="GNAT_dom"/>
</dbReference>
<dbReference type="Proteomes" id="UP000216361">
    <property type="component" value="Unassembled WGS sequence"/>
</dbReference>
<evidence type="ECO:0000259" key="1">
    <source>
        <dbReference type="Pfam" id="PF13302"/>
    </source>
</evidence>
<dbReference type="RefSeq" id="WP_094409930.1">
    <property type="nucleotide sequence ID" value="NZ_BMJZ01000005.1"/>
</dbReference>
<comment type="caution">
    <text evidence="2">The sequence shown here is derived from an EMBL/GenBank/DDBJ whole genome shotgun (WGS) entry which is preliminary data.</text>
</comment>
<dbReference type="InterPro" id="IPR016181">
    <property type="entry name" value="Acyl_CoA_acyltransferase"/>
</dbReference>
<dbReference type="Pfam" id="PF13302">
    <property type="entry name" value="Acetyltransf_3"/>
    <property type="match status" value="1"/>
</dbReference>
<name>A0A255XM11_9PROT</name>
<dbReference type="OrthoDB" id="5295305at2"/>
<dbReference type="AlphaFoldDB" id="A0A255XM11"/>
<dbReference type="PANTHER" id="PTHR43610:SF1">
    <property type="entry name" value="N-ACETYLTRANSFERASE DOMAIN-CONTAINING PROTEIN"/>
    <property type="match status" value="1"/>
</dbReference>
<feature type="domain" description="N-acetyltransferase" evidence="1">
    <location>
        <begin position="12"/>
        <end position="152"/>
    </location>
</feature>
<dbReference type="EMBL" id="NOXS01000034">
    <property type="protein sequence ID" value="OYQ17310.1"/>
    <property type="molecule type" value="Genomic_DNA"/>
</dbReference>
<dbReference type="GO" id="GO:0016747">
    <property type="term" value="F:acyltransferase activity, transferring groups other than amino-acyl groups"/>
    <property type="evidence" value="ECO:0007669"/>
    <property type="project" value="InterPro"/>
</dbReference>
<proteinExistence type="predicted"/>
<evidence type="ECO:0000313" key="2">
    <source>
        <dbReference type="EMBL" id="OYQ17310.1"/>
    </source>
</evidence>
<reference evidence="2 3" key="1">
    <citation type="submission" date="2017-07" db="EMBL/GenBank/DDBJ databases">
        <title>Elstera cyanobacteriorum sp. nov., a novel bacterium isolated from cyanobacterial aggregates in a eutrophic lake.</title>
        <authorList>
            <person name="Cai H."/>
        </authorList>
    </citation>
    <scope>NUCLEOTIDE SEQUENCE [LARGE SCALE GENOMIC DNA]</scope>
    <source>
        <strain evidence="2 3">TH019</strain>
    </source>
</reference>
<organism evidence="2 3">
    <name type="scientific">Elstera cyanobacteriorum</name>
    <dbReference type="NCBI Taxonomy" id="2022747"/>
    <lineage>
        <taxon>Bacteria</taxon>
        <taxon>Pseudomonadati</taxon>
        <taxon>Pseudomonadota</taxon>
        <taxon>Alphaproteobacteria</taxon>
        <taxon>Rhodospirillales</taxon>
        <taxon>Rhodospirillaceae</taxon>
        <taxon>Elstera</taxon>
    </lineage>
</organism>
<gene>
    <name evidence="2" type="ORF">CHR90_15190</name>
</gene>
<sequence length="201" mass="21636">MDLSPVTLRGRRVTLVPLTADHGPALAAAIGTDPVFRYFGGLPAADSAAVPAFLAVAEAMVAAQTAVPFCTLDAATGAPIGSSRIAMIDPQHRRGEIGWTFLIPRYQRSGTNREAKYLMLRHAFETMGFNRIQISTHHENIQSQTAIAALGAVKEGVLRNHIIMGDGSNRHTVVFSIVPDEWPAIKARLEAQLYPDGDIPA</sequence>
<dbReference type="SUPFAM" id="SSF55729">
    <property type="entry name" value="Acyl-CoA N-acyltransferases (Nat)"/>
    <property type="match status" value="1"/>
</dbReference>
<accession>A0A255XM11</accession>
<dbReference type="PANTHER" id="PTHR43610">
    <property type="entry name" value="BLL6696 PROTEIN"/>
    <property type="match status" value="1"/>
</dbReference>
<protein>
    <recommendedName>
        <fullName evidence="1">N-acetyltransferase domain-containing protein</fullName>
    </recommendedName>
</protein>
<keyword evidence="3" id="KW-1185">Reference proteome</keyword>
<dbReference type="Gene3D" id="3.40.630.30">
    <property type="match status" value="1"/>
</dbReference>
<evidence type="ECO:0000313" key="3">
    <source>
        <dbReference type="Proteomes" id="UP000216361"/>
    </source>
</evidence>